<dbReference type="Proteomes" id="UP000704712">
    <property type="component" value="Unassembled WGS sequence"/>
</dbReference>
<dbReference type="AlphaFoldDB" id="A0A833SN28"/>
<gene>
    <name evidence="1" type="ORF">GN244_ATG04408</name>
    <name evidence="2" type="ORF">GN958_ATG19548</name>
</gene>
<dbReference type="EMBL" id="JAACNO010002742">
    <property type="protein sequence ID" value="KAF4131293.1"/>
    <property type="molecule type" value="Genomic_DNA"/>
</dbReference>
<keyword evidence="3" id="KW-1185">Reference proteome</keyword>
<name>A0A833SN28_PHYIN</name>
<accession>A0A833SN28</accession>
<proteinExistence type="predicted"/>
<evidence type="ECO:0000313" key="3">
    <source>
        <dbReference type="Proteomes" id="UP000602510"/>
    </source>
</evidence>
<sequence>MASLTAGVSKLQRLQRLSAEGKSEELQTAITQCTCKELRSFIGLLGVPVRSKDYAVYNNKAGYADLLSQILTRERVAVAKTRRTKNCNLRLINVIFGEELSTSVDAMNAESSQTALTSDQPTGNNPFWEKVRTQFISPLAEYSRVVFQGHLFEGLQLGTPVYHSSEKLWKMWRELCAAYTSLVARFEISGDPDAEFSTFCQSRADVYYLACWLNVKPHLLGSVNGKLTQNLSLSTPRVAESKDASTVATSEKSCDEISKTEQRAKLMKMIKDACKTLKSLREAGLGQETEDVVRVELERYTKQLKEIQKEDAVLL</sequence>
<protein>
    <submittedName>
        <fullName evidence="1">Uncharacterized protein</fullName>
    </submittedName>
</protein>
<reference evidence="1" key="1">
    <citation type="submission" date="2020-04" db="EMBL/GenBank/DDBJ databases">
        <title>Hybrid Assembly of Korean Phytophthora infestans isolates.</title>
        <authorList>
            <person name="Prokchorchik M."/>
            <person name="Lee Y."/>
            <person name="Seo J."/>
            <person name="Cho J.-H."/>
            <person name="Park Y.-E."/>
            <person name="Jang D.-C."/>
            <person name="Im J.-S."/>
            <person name="Choi J.-G."/>
            <person name="Park H.-J."/>
            <person name="Lee G.-B."/>
            <person name="Lee Y.-G."/>
            <person name="Hong S.-Y."/>
            <person name="Cho K."/>
            <person name="Sohn K.H."/>
        </authorList>
    </citation>
    <scope>NUCLEOTIDE SEQUENCE</scope>
    <source>
        <strain evidence="1">KR_1_A1</strain>
        <strain evidence="2">KR_2_A2</strain>
    </source>
</reference>
<evidence type="ECO:0000313" key="2">
    <source>
        <dbReference type="EMBL" id="KAF4131293.1"/>
    </source>
</evidence>
<organism evidence="1 3">
    <name type="scientific">Phytophthora infestans</name>
    <name type="common">Potato late blight agent</name>
    <name type="synonym">Botrytis infestans</name>
    <dbReference type="NCBI Taxonomy" id="4787"/>
    <lineage>
        <taxon>Eukaryota</taxon>
        <taxon>Sar</taxon>
        <taxon>Stramenopiles</taxon>
        <taxon>Oomycota</taxon>
        <taxon>Peronosporomycetes</taxon>
        <taxon>Peronosporales</taxon>
        <taxon>Peronosporaceae</taxon>
        <taxon>Phytophthora</taxon>
    </lineage>
</organism>
<dbReference type="Proteomes" id="UP000602510">
    <property type="component" value="Unassembled WGS sequence"/>
</dbReference>
<dbReference type="EMBL" id="WSZM01000090">
    <property type="protein sequence ID" value="KAF4043366.1"/>
    <property type="molecule type" value="Genomic_DNA"/>
</dbReference>
<comment type="caution">
    <text evidence="1">The sequence shown here is derived from an EMBL/GenBank/DDBJ whole genome shotgun (WGS) entry which is preliminary data.</text>
</comment>
<evidence type="ECO:0000313" key="1">
    <source>
        <dbReference type="EMBL" id="KAF4043366.1"/>
    </source>
</evidence>